<name>A0A0S7WHP4_UNCT6</name>
<evidence type="ECO:0000313" key="2">
    <source>
        <dbReference type="EMBL" id="KPJ49664.1"/>
    </source>
</evidence>
<gene>
    <name evidence="2" type="ORF">AMJ40_05025</name>
</gene>
<comment type="caution">
    <text evidence="2">The sequence shown here is derived from an EMBL/GenBank/DDBJ whole genome shotgun (WGS) entry which is preliminary data.</text>
</comment>
<dbReference type="EMBL" id="LIZT01000048">
    <property type="protein sequence ID" value="KPJ49664.1"/>
    <property type="molecule type" value="Genomic_DNA"/>
</dbReference>
<sequence>MDFVTFLSQLYGKGDETAQKLRAAGCVTPDEFRNITPDRLLRITGLSLSSCKGMIETAKGMVQRPEREAKRELTDIKGVGTQRAKKLRRAGLRTTKAVATAKEEKLANLLKVPKSTASRIRKSARRMEEPIPTRAVTPEETEVLISQVVPQERPKAGKKEDLKKSEESFWRFG</sequence>
<dbReference type="InterPro" id="IPR010995">
    <property type="entry name" value="DNA_repair_Rad51/TF_NusA_a-hlx"/>
</dbReference>
<reference evidence="2 3" key="1">
    <citation type="journal article" date="2015" name="Microbiome">
        <title>Genomic resolution of linkages in carbon, nitrogen, and sulfur cycling among widespread estuary sediment bacteria.</title>
        <authorList>
            <person name="Baker B.J."/>
            <person name="Lazar C.S."/>
            <person name="Teske A.P."/>
            <person name="Dick G.J."/>
        </authorList>
    </citation>
    <scope>NUCLEOTIDE SEQUENCE [LARGE SCALE GENOMIC DNA]</scope>
    <source>
        <strain evidence="2">DG_26</strain>
    </source>
</reference>
<accession>A0A0S7WHP4</accession>
<protein>
    <recommendedName>
        <fullName evidence="4">DUF4332 domain-containing protein</fullName>
    </recommendedName>
</protein>
<evidence type="ECO:0000256" key="1">
    <source>
        <dbReference type="SAM" id="MobiDB-lite"/>
    </source>
</evidence>
<feature type="compositionally biased region" description="Basic and acidic residues" evidence="1">
    <location>
        <begin position="152"/>
        <end position="173"/>
    </location>
</feature>
<dbReference type="AlphaFoldDB" id="A0A0S7WHP4"/>
<organism evidence="2 3">
    <name type="scientific">candidate division TA06 bacterium DG_26</name>
    <dbReference type="NCBI Taxonomy" id="1703771"/>
    <lineage>
        <taxon>Bacteria</taxon>
        <taxon>Bacteria division TA06</taxon>
    </lineage>
</organism>
<feature type="region of interest" description="Disordered" evidence="1">
    <location>
        <begin position="150"/>
        <end position="173"/>
    </location>
</feature>
<dbReference type="Gene3D" id="1.10.150.20">
    <property type="entry name" value="5' to 3' exonuclease, C-terminal subdomain"/>
    <property type="match status" value="2"/>
</dbReference>
<proteinExistence type="predicted"/>
<dbReference type="SUPFAM" id="SSF47794">
    <property type="entry name" value="Rad51 N-terminal domain-like"/>
    <property type="match status" value="2"/>
</dbReference>
<feature type="region of interest" description="Disordered" evidence="1">
    <location>
        <begin position="120"/>
        <end position="139"/>
    </location>
</feature>
<dbReference type="GO" id="GO:0000166">
    <property type="term" value="F:nucleotide binding"/>
    <property type="evidence" value="ECO:0007669"/>
    <property type="project" value="InterPro"/>
</dbReference>
<dbReference type="Pfam" id="PF14520">
    <property type="entry name" value="HHH_5"/>
    <property type="match status" value="2"/>
</dbReference>
<evidence type="ECO:0000313" key="3">
    <source>
        <dbReference type="Proteomes" id="UP000051124"/>
    </source>
</evidence>
<dbReference type="Proteomes" id="UP000051124">
    <property type="component" value="Unassembled WGS sequence"/>
</dbReference>
<evidence type="ECO:0008006" key="4">
    <source>
        <dbReference type="Google" id="ProtNLM"/>
    </source>
</evidence>